<protein>
    <submittedName>
        <fullName evidence="3">Uncharacterized protein</fullName>
    </submittedName>
</protein>
<sequence length="111" mass="11648">MCKHPGMDAHRSALVVTGALLLALLALGLSLQLGYRRGAARWPHHALYFAVVAGTGVAAALTWRAGAAAWALLPALALLLTMPRTRPGTAGHWQRALVCALAYALGAWGAW</sequence>
<evidence type="ECO:0000313" key="5">
    <source>
        <dbReference type="Proteomes" id="UP000619376"/>
    </source>
</evidence>
<accession>A0A7W8KCQ4</accession>
<reference evidence="2" key="4">
    <citation type="submission" date="2024-05" db="EMBL/GenBank/DDBJ databases">
        <authorList>
            <person name="Sun Q."/>
            <person name="Zhou Y."/>
        </authorList>
    </citation>
    <scope>NUCLEOTIDE SEQUENCE</scope>
    <source>
        <strain evidence="2">CGMCC 1.18437</strain>
    </source>
</reference>
<evidence type="ECO:0000313" key="2">
    <source>
        <dbReference type="EMBL" id="GHF34908.1"/>
    </source>
</evidence>
<evidence type="ECO:0000313" key="3">
    <source>
        <dbReference type="EMBL" id="MBB5374626.1"/>
    </source>
</evidence>
<feature type="transmembrane region" description="Helical" evidence="1">
    <location>
        <begin position="12"/>
        <end position="35"/>
    </location>
</feature>
<name>A0A7W8KCQ4_9DEIO</name>
<proteinExistence type="predicted"/>
<reference evidence="5" key="2">
    <citation type="journal article" date="2019" name="Int. J. Syst. Evol. Microbiol.">
        <title>The Global Catalogue of Microorganisms (GCM) 10K type strain sequencing project: providing services to taxonomists for standard genome sequencing and annotation.</title>
        <authorList>
            <consortium name="The Broad Institute Genomics Platform"/>
            <consortium name="The Broad Institute Genome Sequencing Center for Infectious Disease"/>
            <person name="Wu L."/>
            <person name="Ma J."/>
        </authorList>
    </citation>
    <scope>NUCLEOTIDE SEQUENCE [LARGE SCALE GENOMIC DNA]</scope>
    <source>
        <strain evidence="5">CGMCC 1.18437</strain>
    </source>
</reference>
<evidence type="ECO:0000313" key="4">
    <source>
        <dbReference type="Proteomes" id="UP000539473"/>
    </source>
</evidence>
<dbReference type="RefSeq" id="WP_229831814.1">
    <property type="nucleotide sequence ID" value="NZ_BNAJ01000001.1"/>
</dbReference>
<keyword evidence="5" id="KW-1185">Reference proteome</keyword>
<dbReference type="AlphaFoldDB" id="A0A7W8KCQ4"/>
<keyword evidence="1" id="KW-1133">Transmembrane helix</keyword>
<gene>
    <name evidence="2" type="ORF">GCM10017781_09710</name>
    <name evidence="3" type="ORF">HNQ07_000070</name>
</gene>
<dbReference type="EMBL" id="JACHFK010000001">
    <property type="protein sequence ID" value="MBB5374626.1"/>
    <property type="molecule type" value="Genomic_DNA"/>
</dbReference>
<reference evidence="2" key="1">
    <citation type="journal article" date="2014" name="Int. J. Syst. Evol. Microbiol.">
        <title>Complete genome of a new Firmicutes species belonging to the dominant human colonic microbiota ('Ruminococcus bicirculans') reveals two chromosomes and a selective capacity to utilize plant glucans.</title>
        <authorList>
            <consortium name="NISC Comparative Sequencing Program"/>
            <person name="Wegmann U."/>
            <person name="Louis P."/>
            <person name="Goesmann A."/>
            <person name="Henrissat B."/>
            <person name="Duncan S.H."/>
            <person name="Flint H.J."/>
        </authorList>
    </citation>
    <scope>NUCLEOTIDE SEQUENCE</scope>
    <source>
        <strain evidence="2">CGMCC 1.18437</strain>
    </source>
</reference>
<reference evidence="3 4" key="3">
    <citation type="submission" date="2020-08" db="EMBL/GenBank/DDBJ databases">
        <title>Genomic Encyclopedia of Type Strains, Phase IV (KMG-IV): sequencing the most valuable type-strain genomes for metagenomic binning, comparative biology and taxonomic classification.</title>
        <authorList>
            <person name="Goeker M."/>
        </authorList>
    </citation>
    <scope>NUCLEOTIDE SEQUENCE [LARGE SCALE GENOMIC DNA]</scope>
    <source>
        <strain evidence="3 4">DSM 27521</strain>
    </source>
</reference>
<dbReference type="Proteomes" id="UP000619376">
    <property type="component" value="Unassembled WGS sequence"/>
</dbReference>
<evidence type="ECO:0000256" key="1">
    <source>
        <dbReference type="SAM" id="Phobius"/>
    </source>
</evidence>
<comment type="caution">
    <text evidence="3">The sequence shown here is derived from an EMBL/GenBank/DDBJ whole genome shotgun (WGS) entry which is preliminary data.</text>
</comment>
<keyword evidence="1" id="KW-0812">Transmembrane</keyword>
<dbReference type="EMBL" id="BNAJ01000001">
    <property type="protein sequence ID" value="GHF34908.1"/>
    <property type="molecule type" value="Genomic_DNA"/>
</dbReference>
<feature type="transmembrane region" description="Helical" evidence="1">
    <location>
        <begin position="47"/>
        <end position="80"/>
    </location>
</feature>
<keyword evidence="1" id="KW-0472">Membrane</keyword>
<organism evidence="3 4">
    <name type="scientific">Deinococcus metalli</name>
    <dbReference type="NCBI Taxonomy" id="1141878"/>
    <lineage>
        <taxon>Bacteria</taxon>
        <taxon>Thermotogati</taxon>
        <taxon>Deinococcota</taxon>
        <taxon>Deinococci</taxon>
        <taxon>Deinococcales</taxon>
        <taxon>Deinococcaceae</taxon>
        <taxon>Deinococcus</taxon>
    </lineage>
</organism>
<dbReference type="Proteomes" id="UP000539473">
    <property type="component" value="Unassembled WGS sequence"/>
</dbReference>